<organism evidence="1 2">
    <name type="scientific">Molossus molossus</name>
    <name type="common">Pallas' mastiff bat</name>
    <name type="synonym">Vespertilio molossus</name>
    <dbReference type="NCBI Taxonomy" id="27622"/>
    <lineage>
        <taxon>Eukaryota</taxon>
        <taxon>Metazoa</taxon>
        <taxon>Chordata</taxon>
        <taxon>Craniata</taxon>
        <taxon>Vertebrata</taxon>
        <taxon>Euteleostomi</taxon>
        <taxon>Mammalia</taxon>
        <taxon>Eutheria</taxon>
        <taxon>Laurasiatheria</taxon>
        <taxon>Chiroptera</taxon>
        <taxon>Yangochiroptera</taxon>
        <taxon>Molossidae</taxon>
        <taxon>Molossus</taxon>
    </lineage>
</organism>
<dbReference type="AlphaFoldDB" id="A0A7J8DCI0"/>
<name>A0A7J8DCI0_MOLMO</name>
<gene>
    <name evidence="1" type="ORF">HJG59_012841</name>
</gene>
<dbReference type="Proteomes" id="UP000550707">
    <property type="component" value="Unassembled WGS sequence"/>
</dbReference>
<comment type="caution">
    <text evidence="1">The sequence shown here is derived from an EMBL/GenBank/DDBJ whole genome shotgun (WGS) entry which is preliminary data.</text>
</comment>
<keyword evidence="2" id="KW-1185">Reference proteome</keyword>
<accession>A0A7J8DCI0</accession>
<sequence length="162" mass="18270">MAMAASERLYELWVLYYTQKDLGYLQQWLKAFVSTFEKSISLSSLEPRRPEEAGAEVPRLPLDTLHVLVEQLEEGGLEQTLLLLKLFIVLCRNLENVEAGWGRVLVPHVLALLTRLVAKLKGPPALQGEGQGPKLEDAALHALLLCEGLFDPYQIWRRQHSG</sequence>
<evidence type="ECO:0000313" key="1">
    <source>
        <dbReference type="EMBL" id="KAF6420830.1"/>
    </source>
</evidence>
<evidence type="ECO:0000313" key="2">
    <source>
        <dbReference type="Proteomes" id="UP000550707"/>
    </source>
</evidence>
<reference evidence="1 2" key="1">
    <citation type="journal article" date="2020" name="Nature">
        <title>Six reference-quality genomes reveal evolution of bat adaptations.</title>
        <authorList>
            <person name="Jebb D."/>
            <person name="Huang Z."/>
            <person name="Pippel M."/>
            <person name="Hughes G.M."/>
            <person name="Lavrichenko K."/>
            <person name="Devanna P."/>
            <person name="Winkler S."/>
            <person name="Jermiin L.S."/>
            <person name="Skirmuntt E.C."/>
            <person name="Katzourakis A."/>
            <person name="Burkitt-Gray L."/>
            <person name="Ray D.A."/>
            <person name="Sullivan K.A.M."/>
            <person name="Roscito J.G."/>
            <person name="Kirilenko B.M."/>
            <person name="Davalos L.M."/>
            <person name="Corthals A.P."/>
            <person name="Power M.L."/>
            <person name="Jones G."/>
            <person name="Ransome R.D."/>
            <person name="Dechmann D.K.N."/>
            <person name="Locatelli A.G."/>
            <person name="Puechmaille S.J."/>
            <person name="Fedrigo O."/>
            <person name="Jarvis E.D."/>
            <person name="Hiller M."/>
            <person name="Vernes S.C."/>
            <person name="Myers E.W."/>
            <person name="Teeling E.C."/>
        </authorList>
    </citation>
    <scope>NUCLEOTIDE SEQUENCE [LARGE SCALE GENOMIC DNA]</scope>
    <source>
        <strain evidence="1">MMolMol1</strain>
        <tissue evidence="1">Muscle</tissue>
    </source>
</reference>
<proteinExistence type="predicted"/>
<dbReference type="EMBL" id="JACASF010000018">
    <property type="protein sequence ID" value="KAF6420830.1"/>
    <property type="molecule type" value="Genomic_DNA"/>
</dbReference>
<protein>
    <submittedName>
        <fullName evidence="1">Neurobeachin like 2</fullName>
    </submittedName>
</protein>